<feature type="region of interest" description="Disordered" evidence="1">
    <location>
        <begin position="44"/>
        <end position="147"/>
    </location>
</feature>
<evidence type="ECO:0000313" key="2">
    <source>
        <dbReference type="EMBL" id="KIJ59504.1"/>
    </source>
</evidence>
<protein>
    <submittedName>
        <fullName evidence="2">Unplaced genomic scaffold scaffold_52, whole genome shotgun sequence</fullName>
    </submittedName>
</protein>
<feature type="compositionally biased region" description="Acidic residues" evidence="1">
    <location>
        <begin position="102"/>
        <end position="131"/>
    </location>
</feature>
<sequence length="147" mass="15985">MSRNAHDAEDWRNYYVNRFVDHDMVMHYHSGLAVGHTYTHISRPAETSQTNSNVDPGPPTALPPIPGASNSGKGGDWAGGTDGDNNDDDNASWTKSDHSASDLDDGCESDSDSDLDLLVDAMYESEVDSEQDIGMGSGDFQYDGYEF</sequence>
<gene>
    <name evidence="2" type="ORF">HYDPIDRAFT_33115</name>
</gene>
<feature type="compositionally biased region" description="Gly residues" evidence="1">
    <location>
        <begin position="72"/>
        <end position="82"/>
    </location>
</feature>
<proteinExistence type="predicted"/>
<dbReference type="Proteomes" id="UP000053820">
    <property type="component" value="Unassembled WGS sequence"/>
</dbReference>
<organism evidence="2 3">
    <name type="scientific">Hydnomerulius pinastri MD-312</name>
    <dbReference type="NCBI Taxonomy" id="994086"/>
    <lineage>
        <taxon>Eukaryota</taxon>
        <taxon>Fungi</taxon>
        <taxon>Dikarya</taxon>
        <taxon>Basidiomycota</taxon>
        <taxon>Agaricomycotina</taxon>
        <taxon>Agaricomycetes</taxon>
        <taxon>Agaricomycetidae</taxon>
        <taxon>Boletales</taxon>
        <taxon>Boletales incertae sedis</taxon>
        <taxon>Leucogyrophana</taxon>
    </lineage>
</organism>
<evidence type="ECO:0000313" key="3">
    <source>
        <dbReference type="Proteomes" id="UP000053820"/>
    </source>
</evidence>
<accession>A0A0C9V2L8</accession>
<feature type="compositionally biased region" description="Polar residues" evidence="1">
    <location>
        <begin position="45"/>
        <end position="54"/>
    </location>
</feature>
<evidence type="ECO:0000256" key="1">
    <source>
        <dbReference type="SAM" id="MobiDB-lite"/>
    </source>
</evidence>
<dbReference type="AlphaFoldDB" id="A0A0C9V2L8"/>
<keyword evidence="3" id="KW-1185">Reference proteome</keyword>
<name>A0A0C9V2L8_9AGAM</name>
<dbReference type="EMBL" id="KN839886">
    <property type="protein sequence ID" value="KIJ59504.1"/>
    <property type="molecule type" value="Genomic_DNA"/>
</dbReference>
<feature type="compositionally biased region" description="Pro residues" evidence="1">
    <location>
        <begin position="56"/>
        <end position="66"/>
    </location>
</feature>
<dbReference type="HOGENOM" id="CLU_002498_6_3_1"/>
<dbReference type="OrthoDB" id="2686612at2759"/>
<reference evidence="2 3" key="1">
    <citation type="submission" date="2014-04" db="EMBL/GenBank/DDBJ databases">
        <title>Evolutionary Origins and Diversification of the Mycorrhizal Mutualists.</title>
        <authorList>
            <consortium name="DOE Joint Genome Institute"/>
            <consortium name="Mycorrhizal Genomics Consortium"/>
            <person name="Kohler A."/>
            <person name="Kuo A."/>
            <person name="Nagy L.G."/>
            <person name="Floudas D."/>
            <person name="Copeland A."/>
            <person name="Barry K.W."/>
            <person name="Cichocki N."/>
            <person name="Veneault-Fourrey C."/>
            <person name="LaButti K."/>
            <person name="Lindquist E.A."/>
            <person name="Lipzen A."/>
            <person name="Lundell T."/>
            <person name="Morin E."/>
            <person name="Murat C."/>
            <person name="Riley R."/>
            <person name="Ohm R."/>
            <person name="Sun H."/>
            <person name="Tunlid A."/>
            <person name="Henrissat B."/>
            <person name="Grigoriev I.V."/>
            <person name="Hibbett D.S."/>
            <person name="Martin F."/>
        </authorList>
    </citation>
    <scope>NUCLEOTIDE SEQUENCE [LARGE SCALE GENOMIC DNA]</scope>
    <source>
        <strain evidence="2 3">MD-312</strain>
    </source>
</reference>